<dbReference type="PANTHER" id="PTHR11010">
    <property type="entry name" value="PROTEASE S28 PRO-X CARBOXYPEPTIDASE-RELATED"/>
    <property type="match status" value="1"/>
</dbReference>
<keyword evidence="3 6" id="KW-0732">Signal</keyword>
<dbReference type="GO" id="GO:0006508">
    <property type="term" value="P:proteolysis"/>
    <property type="evidence" value="ECO:0007669"/>
    <property type="project" value="UniProtKB-KW"/>
</dbReference>
<keyword evidence="8" id="KW-1185">Reference proteome</keyword>
<keyword evidence="4" id="KW-0378">Hydrolase</keyword>
<evidence type="ECO:0000256" key="3">
    <source>
        <dbReference type="ARBA" id="ARBA00022729"/>
    </source>
</evidence>
<accession>A0A9P0CB48</accession>
<dbReference type="Gene3D" id="3.40.50.1820">
    <property type="entry name" value="alpha/beta hydrolase"/>
    <property type="match status" value="1"/>
</dbReference>
<dbReference type="InterPro" id="IPR029058">
    <property type="entry name" value="AB_hydrolase_fold"/>
</dbReference>
<evidence type="ECO:0000256" key="1">
    <source>
        <dbReference type="ARBA" id="ARBA00011079"/>
    </source>
</evidence>
<feature type="signal peptide" evidence="6">
    <location>
        <begin position="1"/>
        <end position="23"/>
    </location>
</feature>
<evidence type="ECO:0000313" key="7">
    <source>
        <dbReference type="EMBL" id="CAH0768295.1"/>
    </source>
</evidence>
<dbReference type="GO" id="GO:0008239">
    <property type="term" value="F:dipeptidyl-peptidase activity"/>
    <property type="evidence" value="ECO:0007669"/>
    <property type="project" value="TreeGrafter"/>
</dbReference>
<evidence type="ECO:0000256" key="6">
    <source>
        <dbReference type="SAM" id="SignalP"/>
    </source>
</evidence>
<feature type="chain" id="PRO_5040397489" description="Serine protease K12H4.7" evidence="6">
    <location>
        <begin position="24"/>
        <end position="505"/>
    </location>
</feature>
<dbReference type="PROSITE" id="PS51257">
    <property type="entry name" value="PROKAR_LIPOPROTEIN"/>
    <property type="match status" value="1"/>
</dbReference>
<keyword evidence="2" id="KW-0645">Protease</keyword>
<name>A0A9P0CB48_BEMTA</name>
<dbReference type="GO" id="GO:0070008">
    <property type="term" value="F:serine-type exopeptidase activity"/>
    <property type="evidence" value="ECO:0007669"/>
    <property type="project" value="InterPro"/>
</dbReference>
<dbReference type="Pfam" id="PF05577">
    <property type="entry name" value="Peptidase_S28"/>
    <property type="match status" value="1"/>
</dbReference>
<protein>
    <recommendedName>
        <fullName evidence="9">Serine protease K12H4.7</fullName>
    </recommendedName>
</protein>
<dbReference type="FunFam" id="1.20.120.980:FF:000003">
    <property type="entry name" value="Serine protease 16"/>
    <property type="match status" value="1"/>
</dbReference>
<reference evidence="7" key="1">
    <citation type="submission" date="2021-12" db="EMBL/GenBank/DDBJ databases">
        <authorList>
            <person name="King R."/>
        </authorList>
    </citation>
    <scope>NUCLEOTIDE SEQUENCE</scope>
</reference>
<evidence type="ECO:0000256" key="2">
    <source>
        <dbReference type="ARBA" id="ARBA00022670"/>
    </source>
</evidence>
<proteinExistence type="inferred from homology"/>
<dbReference type="InterPro" id="IPR042269">
    <property type="entry name" value="Ser_carbopepase_S28_SKS"/>
</dbReference>
<evidence type="ECO:0008006" key="9">
    <source>
        <dbReference type="Google" id="ProtNLM"/>
    </source>
</evidence>
<dbReference type="Proteomes" id="UP001152759">
    <property type="component" value="Chromosome 3"/>
</dbReference>
<dbReference type="InterPro" id="IPR008758">
    <property type="entry name" value="Peptidase_S28"/>
</dbReference>
<dbReference type="AlphaFoldDB" id="A0A9P0CB48"/>
<gene>
    <name evidence="7" type="ORF">BEMITA_LOCUS5453</name>
</gene>
<keyword evidence="5" id="KW-0325">Glycoprotein</keyword>
<evidence type="ECO:0000256" key="4">
    <source>
        <dbReference type="ARBA" id="ARBA00022801"/>
    </source>
</evidence>
<dbReference type="SUPFAM" id="SSF53474">
    <property type="entry name" value="alpha/beta-Hydrolases"/>
    <property type="match status" value="1"/>
</dbReference>
<evidence type="ECO:0000313" key="8">
    <source>
        <dbReference type="Proteomes" id="UP001152759"/>
    </source>
</evidence>
<dbReference type="EMBL" id="OU963864">
    <property type="protein sequence ID" value="CAH0768295.1"/>
    <property type="molecule type" value="Genomic_DNA"/>
</dbReference>
<dbReference type="PANTHER" id="PTHR11010:SF117">
    <property type="entry name" value="SERINE PROTEASE 16"/>
    <property type="match status" value="1"/>
</dbReference>
<dbReference type="Gene3D" id="1.20.120.980">
    <property type="entry name" value="Serine carboxypeptidase S28, SKS domain"/>
    <property type="match status" value="1"/>
</dbReference>
<comment type="similarity">
    <text evidence="1">Belongs to the peptidase S28 family.</text>
</comment>
<organism evidence="7 8">
    <name type="scientific">Bemisia tabaci</name>
    <name type="common">Sweetpotato whitefly</name>
    <name type="synonym">Aleurodes tabaci</name>
    <dbReference type="NCBI Taxonomy" id="7038"/>
    <lineage>
        <taxon>Eukaryota</taxon>
        <taxon>Metazoa</taxon>
        <taxon>Ecdysozoa</taxon>
        <taxon>Arthropoda</taxon>
        <taxon>Hexapoda</taxon>
        <taxon>Insecta</taxon>
        <taxon>Pterygota</taxon>
        <taxon>Neoptera</taxon>
        <taxon>Paraneoptera</taxon>
        <taxon>Hemiptera</taxon>
        <taxon>Sternorrhyncha</taxon>
        <taxon>Aleyrodoidea</taxon>
        <taxon>Aleyrodidae</taxon>
        <taxon>Aleyrodinae</taxon>
        <taxon>Bemisia</taxon>
    </lineage>
</organism>
<evidence type="ECO:0000256" key="5">
    <source>
        <dbReference type="ARBA" id="ARBA00023180"/>
    </source>
</evidence>
<sequence>MGPGSKSVSTLLLVAGLACSACGLWLNSKSRQYGRLGEPIVHPETPLPPDEWFKQKLDHFNAAHKVFWNQRYQTNGSYYKVGGPVFLMIGGEGEISAKWMVSGAWIDYAKKYNALCFQLEHRFYGKSHPTEDMSVENLGTLNSEQALADLAWFIRGMNRKYKLPRETKWIAFGGSYPGSLAAWLRYKYPHLVYGAISSSGPLLAKADFSEYFDVVKANLVKESGYLCADTISQAYASIYNKWRNVNERSLLQGIFNLCDPLGDDVLDFTNLNSELSDNIAEVVQYNKDNRASSLNITITNICDILTNPSNGGSLKRFAVLNDFIAERSGRECLDYKYDKMIKTYQNTSWEGEDAASRTAARSWYYQTCTEFGFYQTSENPQNLLGSSLPLEFYQKMCTDIYGSEFNEHLLHEAIDETNTMYGALSLIVDHVVFVHGTVDPWHALGMMKKSYPGAKVIVIKGTAHCANMYAPSENDSQELKQARVEISEVLGSWLSEGHRLNSESS</sequence>